<gene>
    <name evidence="2" type="ORF">H1W37_13340</name>
</gene>
<accession>A0A838XQ93</accession>
<feature type="domain" description="PLL-like beta propeller" evidence="1">
    <location>
        <begin position="187"/>
        <end position="408"/>
    </location>
</feature>
<reference evidence="2 3" key="1">
    <citation type="submission" date="2020-07" db="EMBL/GenBank/DDBJ databases">
        <authorList>
            <person name="Li M."/>
        </authorList>
    </citation>
    <scope>NUCLEOTIDE SEQUENCE [LARGE SCALE GENOMIC DNA]</scope>
    <source>
        <strain evidence="2 3">DSM 23284</strain>
    </source>
</reference>
<dbReference type="InterPro" id="IPR058502">
    <property type="entry name" value="PLL-like_beta-prop"/>
</dbReference>
<dbReference type="AlphaFoldDB" id="A0A838XQ93"/>
<keyword evidence="3" id="KW-1185">Reference proteome</keyword>
<protein>
    <recommendedName>
        <fullName evidence="1">PLL-like beta propeller domain-containing protein</fullName>
    </recommendedName>
</protein>
<evidence type="ECO:0000313" key="3">
    <source>
        <dbReference type="Proteomes" id="UP000559404"/>
    </source>
</evidence>
<reference evidence="2 3" key="2">
    <citation type="submission" date="2020-08" db="EMBL/GenBank/DDBJ databases">
        <title>Stappia taiwanensis sp. nov., isolated from a coastal thermal spring.</title>
        <authorList>
            <person name="Kampfer P."/>
        </authorList>
    </citation>
    <scope>NUCLEOTIDE SEQUENCE [LARGE SCALE GENOMIC DNA]</scope>
    <source>
        <strain evidence="2 3">DSM 23284</strain>
    </source>
</reference>
<organism evidence="2 3">
    <name type="scientific">Stappia taiwanensis</name>
    <dbReference type="NCBI Taxonomy" id="992267"/>
    <lineage>
        <taxon>Bacteria</taxon>
        <taxon>Pseudomonadati</taxon>
        <taxon>Pseudomonadota</taxon>
        <taxon>Alphaproteobacteria</taxon>
        <taxon>Hyphomicrobiales</taxon>
        <taxon>Stappiaceae</taxon>
        <taxon>Stappia</taxon>
    </lineage>
</organism>
<dbReference type="Proteomes" id="UP000559404">
    <property type="component" value="Unassembled WGS sequence"/>
</dbReference>
<evidence type="ECO:0000259" key="1">
    <source>
        <dbReference type="Pfam" id="PF26607"/>
    </source>
</evidence>
<proteinExistence type="predicted"/>
<dbReference type="RefSeq" id="WP_181760833.1">
    <property type="nucleotide sequence ID" value="NZ_BMCR01000003.1"/>
</dbReference>
<dbReference type="EMBL" id="JACEON010000012">
    <property type="protein sequence ID" value="MBA4612645.1"/>
    <property type="molecule type" value="Genomic_DNA"/>
</dbReference>
<sequence length="425" mass="45217">MSDAERTEIELEEEAFLPQGAPGETPFAELSRLMVIAIDVNADDTLSWNAQPAPNGAWTTQWTRINDTAYSVLATGATSDGRVAMAAQAKASAEVQYIDEAPAAPDGAQRWNAPVSLGLPAGCSGFAQLAMTINAGGRVAVFGVDDATGAVWWIYQNPDRIVEKTIEQVPPGQTEPITITVHEAAPPETPWSDWQSLGTDTPVSRITLGNNADGRVLIAAIGTEAENKKIYVNQQKTDVSLKVADWTGWQRLDTSASGGAASAPTVVLDHEGAVNIFMIGALAQVVQIRQQPAGATTWSTWARLGMTGVPLVALTSSFNAASHIVLVAIDENKGVHGNVQIDPAFQQWIGWEQIGVASGFGEIAMDYNADGRLTLFQRVDANADLQCLSQYTIDSTSWEVGWDTLAKSGIGTFGVVRDLTPPKTG</sequence>
<dbReference type="SUPFAM" id="SSF89372">
    <property type="entry name" value="Fucose-specific lectin"/>
    <property type="match status" value="2"/>
</dbReference>
<dbReference type="Pfam" id="PF26607">
    <property type="entry name" value="DUF8189"/>
    <property type="match status" value="1"/>
</dbReference>
<name>A0A838XQ93_9HYPH</name>
<evidence type="ECO:0000313" key="2">
    <source>
        <dbReference type="EMBL" id="MBA4612645.1"/>
    </source>
</evidence>
<comment type="caution">
    <text evidence="2">The sequence shown here is derived from an EMBL/GenBank/DDBJ whole genome shotgun (WGS) entry which is preliminary data.</text>
</comment>